<dbReference type="GO" id="GO:0047617">
    <property type="term" value="F:fatty acyl-CoA hydrolase activity"/>
    <property type="evidence" value="ECO:0007669"/>
    <property type="project" value="TreeGrafter"/>
</dbReference>
<keyword evidence="3" id="KW-1185">Reference proteome</keyword>
<dbReference type="SUPFAM" id="SSF54637">
    <property type="entry name" value="Thioesterase/thiol ester dehydrase-isomerase"/>
    <property type="match status" value="1"/>
</dbReference>
<dbReference type="STRING" id="634436.SAMN05216361_2174"/>
<accession>A0A1M5JNP6</accession>
<evidence type="ECO:0000256" key="1">
    <source>
        <dbReference type="ARBA" id="ARBA00022801"/>
    </source>
</evidence>
<proteinExistence type="predicted"/>
<dbReference type="RefSeq" id="WP_073322232.1">
    <property type="nucleotide sequence ID" value="NZ_FQWD01000003.1"/>
</dbReference>
<dbReference type="EMBL" id="FQWD01000003">
    <property type="protein sequence ID" value="SHG41879.1"/>
    <property type="molecule type" value="Genomic_DNA"/>
</dbReference>
<protein>
    <submittedName>
        <fullName evidence="2">Acyl-CoA thioester hydrolase</fullName>
    </submittedName>
</protein>
<gene>
    <name evidence="2" type="ORF">SAMN05216361_2174</name>
</gene>
<keyword evidence="1 2" id="KW-0378">Hydrolase</keyword>
<evidence type="ECO:0000313" key="2">
    <source>
        <dbReference type="EMBL" id="SHG41879.1"/>
    </source>
</evidence>
<dbReference type="PANTHER" id="PTHR31793:SF37">
    <property type="entry name" value="ACYL-COA THIOESTER HYDROLASE YBGC"/>
    <property type="match status" value="1"/>
</dbReference>
<organism evidence="2 3">
    <name type="scientific">Marisediminitalea aggregata</name>
    <dbReference type="NCBI Taxonomy" id="634436"/>
    <lineage>
        <taxon>Bacteria</taxon>
        <taxon>Pseudomonadati</taxon>
        <taxon>Pseudomonadota</taxon>
        <taxon>Gammaproteobacteria</taxon>
        <taxon>Alteromonadales</taxon>
        <taxon>Alteromonadaceae</taxon>
        <taxon>Marisediminitalea</taxon>
    </lineage>
</organism>
<reference evidence="3" key="1">
    <citation type="submission" date="2016-11" db="EMBL/GenBank/DDBJ databases">
        <authorList>
            <person name="Varghese N."/>
            <person name="Submissions S."/>
        </authorList>
    </citation>
    <scope>NUCLEOTIDE SEQUENCE [LARGE SCALE GENOMIC DNA]</scope>
    <source>
        <strain evidence="3">CGMCC 1.8995</strain>
    </source>
</reference>
<dbReference type="InterPro" id="IPR029069">
    <property type="entry name" value="HotDog_dom_sf"/>
</dbReference>
<evidence type="ECO:0000313" key="3">
    <source>
        <dbReference type="Proteomes" id="UP000184520"/>
    </source>
</evidence>
<dbReference type="CDD" id="cd00586">
    <property type="entry name" value="4HBT"/>
    <property type="match status" value="1"/>
</dbReference>
<dbReference type="Pfam" id="PF13279">
    <property type="entry name" value="4HBT_2"/>
    <property type="match status" value="1"/>
</dbReference>
<dbReference type="Gene3D" id="3.10.129.10">
    <property type="entry name" value="Hotdog Thioesterase"/>
    <property type="match status" value="1"/>
</dbReference>
<dbReference type="AlphaFoldDB" id="A0A1M5JNP6"/>
<name>A0A1M5JNP6_9ALTE</name>
<dbReference type="OrthoDB" id="9801517at2"/>
<dbReference type="Proteomes" id="UP000184520">
    <property type="component" value="Unassembled WGS sequence"/>
</dbReference>
<dbReference type="PANTHER" id="PTHR31793">
    <property type="entry name" value="4-HYDROXYBENZOYL-COA THIOESTERASE FAMILY MEMBER"/>
    <property type="match status" value="1"/>
</dbReference>
<dbReference type="InterPro" id="IPR050563">
    <property type="entry name" value="4-hydroxybenzoyl-CoA_TE"/>
</dbReference>
<sequence>MPDSSPWQYPAPFVVSWKIQEQDIDHYQHVNNVAYLSQQENVAWQHSQSLGLSFEDYKALDRAMVIVRHELDYVKPAFREDELLCATWIVACDGRLQLTREFQYIRANTGETLYRGKTRFICVKLSSGQPARMPRPFAEVYQGAVIPATQGQ</sequence>